<dbReference type="InterPro" id="IPR050498">
    <property type="entry name" value="Ycf3"/>
</dbReference>
<dbReference type="EMBL" id="BAAAFZ010000002">
    <property type="protein sequence ID" value="GAA0566481.1"/>
    <property type="molecule type" value="Genomic_DNA"/>
</dbReference>
<keyword evidence="5" id="KW-0732">Signal</keyword>
<keyword evidence="1" id="KW-0677">Repeat</keyword>
<feature type="chain" id="PRO_5046846615" description="Tetratricopeptide repeat protein" evidence="5">
    <location>
        <begin position="20"/>
        <end position="222"/>
    </location>
</feature>
<reference evidence="7" key="1">
    <citation type="journal article" date="2019" name="Int. J. Syst. Evol. Microbiol.">
        <title>The Global Catalogue of Microorganisms (GCM) 10K type strain sequencing project: providing services to taxonomists for standard genome sequencing and annotation.</title>
        <authorList>
            <consortium name="The Broad Institute Genomics Platform"/>
            <consortium name="The Broad Institute Genome Sequencing Center for Infectious Disease"/>
            <person name="Wu L."/>
            <person name="Ma J."/>
        </authorList>
    </citation>
    <scope>NUCLEOTIDE SEQUENCE [LARGE SCALE GENOMIC DNA]</scope>
    <source>
        <strain evidence="7">JCM 9933</strain>
    </source>
</reference>
<evidence type="ECO:0000256" key="3">
    <source>
        <dbReference type="PROSITE-ProRule" id="PRU00339"/>
    </source>
</evidence>
<name>A0ABP3PG80_9PROT</name>
<dbReference type="SUPFAM" id="SSF48452">
    <property type="entry name" value="TPR-like"/>
    <property type="match status" value="1"/>
</dbReference>
<dbReference type="PANTHER" id="PTHR44858">
    <property type="entry name" value="TETRATRICOPEPTIDE REPEAT PROTEIN 6"/>
    <property type="match status" value="1"/>
</dbReference>
<evidence type="ECO:0000313" key="6">
    <source>
        <dbReference type="EMBL" id="GAA0566481.1"/>
    </source>
</evidence>
<feature type="repeat" description="TPR" evidence="3">
    <location>
        <begin position="136"/>
        <end position="169"/>
    </location>
</feature>
<dbReference type="Pfam" id="PF13432">
    <property type="entry name" value="TPR_16"/>
    <property type="match status" value="1"/>
</dbReference>
<keyword evidence="2 3" id="KW-0802">TPR repeat</keyword>
<evidence type="ECO:0000256" key="4">
    <source>
        <dbReference type="SAM" id="MobiDB-lite"/>
    </source>
</evidence>
<gene>
    <name evidence="6" type="ORF">GCM10009416_00510</name>
</gene>
<feature type="region of interest" description="Disordered" evidence="4">
    <location>
        <begin position="26"/>
        <end position="61"/>
    </location>
</feature>
<dbReference type="PROSITE" id="PS50005">
    <property type="entry name" value="TPR"/>
    <property type="match status" value="2"/>
</dbReference>
<feature type="compositionally biased region" description="Pro residues" evidence="4">
    <location>
        <begin position="42"/>
        <end position="57"/>
    </location>
</feature>
<protein>
    <recommendedName>
        <fullName evidence="8">Tetratricopeptide repeat protein</fullName>
    </recommendedName>
</protein>
<evidence type="ECO:0000256" key="5">
    <source>
        <dbReference type="SAM" id="SignalP"/>
    </source>
</evidence>
<dbReference type="InterPro" id="IPR011990">
    <property type="entry name" value="TPR-like_helical_dom_sf"/>
</dbReference>
<proteinExistence type="predicted"/>
<feature type="repeat" description="TPR" evidence="3">
    <location>
        <begin position="102"/>
        <end position="135"/>
    </location>
</feature>
<dbReference type="InterPro" id="IPR019734">
    <property type="entry name" value="TPR_rpt"/>
</dbReference>
<dbReference type="Gene3D" id="1.25.40.10">
    <property type="entry name" value="Tetratricopeptide repeat domain"/>
    <property type="match status" value="1"/>
</dbReference>
<dbReference type="PANTHER" id="PTHR44858:SF1">
    <property type="entry name" value="UDP-N-ACETYLGLUCOSAMINE--PEPTIDE N-ACETYLGLUCOSAMINYLTRANSFERASE SPINDLY-RELATED"/>
    <property type="match status" value="1"/>
</dbReference>
<evidence type="ECO:0000256" key="1">
    <source>
        <dbReference type="ARBA" id="ARBA00022737"/>
    </source>
</evidence>
<sequence>MRMAWFRPILAGVSVVALAAAPVAAQAPDSPPARPPGQGGAPPSPHGPAVNTPPPGPRGAEARRAELDKAFDALRTAPDEAGATLVEGRIRQLWASAATPSVSLLMNRGMRNMQANQPGDALEDFDAALTLAPEFPEAWLLRAEAHSRTGDPLAAARDLQEVLRLEPRHWMALLSLSALQDEAGDAAAALRSAEAALAINPKMPGGERRLRDIRRKAEGEAL</sequence>
<evidence type="ECO:0000256" key="2">
    <source>
        <dbReference type="ARBA" id="ARBA00022803"/>
    </source>
</evidence>
<organism evidence="6 7">
    <name type="scientific">Craurococcus roseus</name>
    <dbReference type="NCBI Taxonomy" id="77585"/>
    <lineage>
        <taxon>Bacteria</taxon>
        <taxon>Pseudomonadati</taxon>
        <taxon>Pseudomonadota</taxon>
        <taxon>Alphaproteobacteria</taxon>
        <taxon>Acetobacterales</taxon>
        <taxon>Acetobacteraceae</taxon>
        <taxon>Craurococcus</taxon>
    </lineage>
</organism>
<feature type="signal peptide" evidence="5">
    <location>
        <begin position="1"/>
        <end position="19"/>
    </location>
</feature>
<keyword evidence="7" id="KW-1185">Reference proteome</keyword>
<dbReference type="SMART" id="SM00028">
    <property type="entry name" value="TPR"/>
    <property type="match status" value="3"/>
</dbReference>
<dbReference type="Proteomes" id="UP001501588">
    <property type="component" value="Unassembled WGS sequence"/>
</dbReference>
<evidence type="ECO:0008006" key="8">
    <source>
        <dbReference type="Google" id="ProtNLM"/>
    </source>
</evidence>
<comment type="caution">
    <text evidence="6">The sequence shown here is derived from an EMBL/GenBank/DDBJ whole genome shotgun (WGS) entry which is preliminary data.</text>
</comment>
<accession>A0ABP3PG80</accession>
<evidence type="ECO:0000313" key="7">
    <source>
        <dbReference type="Proteomes" id="UP001501588"/>
    </source>
</evidence>